<dbReference type="Pfam" id="PF00008">
    <property type="entry name" value="EGF"/>
    <property type="match status" value="1"/>
</dbReference>
<dbReference type="PROSITE" id="PS50026">
    <property type="entry name" value="EGF_3"/>
    <property type="match status" value="2"/>
</dbReference>
<evidence type="ECO:0000259" key="4">
    <source>
        <dbReference type="PROSITE" id="PS50026"/>
    </source>
</evidence>
<keyword evidence="3" id="KW-0732">Signal</keyword>
<dbReference type="PROSITE" id="PS00022">
    <property type="entry name" value="EGF_1"/>
    <property type="match status" value="2"/>
</dbReference>
<evidence type="ECO:0000256" key="3">
    <source>
        <dbReference type="SAM" id="SignalP"/>
    </source>
</evidence>
<evidence type="ECO:0000313" key="5">
    <source>
        <dbReference type="Proteomes" id="UP000492821"/>
    </source>
</evidence>
<dbReference type="Gene3D" id="2.10.25.10">
    <property type="entry name" value="Laminin"/>
    <property type="match status" value="1"/>
</dbReference>
<dbReference type="InterPro" id="IPR000742">
    <property type="entry name" value="EGF"/>
</dbReference>
<keyword evidence="1" id="KW-0245">EGF-like domain</keyword>
<dbReference type="Proteomes" id="UP000492821">
    <property type="component" value="Unassembled WGS sequence"/>
</dbReference>
<feature type="region of interest" description="Disordered" evidence="2">
    <location>
        <begin position="156"/>
        <end position="178"/>
    </location>
</feature>
<dbReference type="SMART" id="SM00181">
    <property type="entry name" value="EGF"/>
    <property type="match status" value="2"/>
</dbReference>
<dbReference type="PROSITE" id="PS01186">
    <property type="entry name" value="EGF_2"/>
    <property type="match status" value="2"/>
</dbReference>
<reference evidence="5" key="1">
    <citation type="journal article" date="2013" name="Genetics">
        <title>The draft genome and transcriptome of Panagrellus redivivus are shaped by the harsh demands of a free-living lifestyle.</title>
        <authorList>
            <person name="Srinivasan J."/>
            <person name="Dillman A.R."/>
            <person name="Macchietto M.G."/>
            <person name="Heikkinen L."/>
            <person name="Lakso M."/>
            <person name="Fracchia K.M."/>
            <person name="Antoshechkin I."/>
            <person name="Mortazavi A."/>
            <person name="Wong G."/>
            <person name="Sternberg P.W."/>
        </authorList>
    </citation>
    <scope>NUCLEOTIDE SEQUENCE [LARGE SCALE GENOMIC DNA]</scope>
    <source>
        <strain evidence="5">MT8872</strain>
    </source>
</reference>
<proteinExistence type="predicted"/>
<feature type="domain" description="EGF-like" evidence="4">
    <location>
        <begin position="63"/>
        <end position="99"/>
    </location>
</feature>
<feature type="disulfide bond" evidence="1">
    <location>
        <begin position="89"/>
        <end position="98"/>
    </location>
</feature>
<sequence>MLRFCLISLFVVLTVAVADNTPKERISIKQTYQKRQLRQAEPTPGPVPVEQPVPATIAIPTNMAEACTSTDCNNRGTCFGTKQSPICLCQLGYAGPRCADTYCDSARDCNGRGLCMGTSTTFSCLCNFGYSGERCLTEATTVPVPTAAPVPAPAAANVPAEVAQPAPQVASAPSSATS</sequence>
<reference evidence="6" key="2">
    <citation type="submission" date="2020-10" db="UniProtKB">
        <authorList>
            <consortium name="WormBaseParasite"/>
        </authorList>
    </citation>
    <scope>IDENTIFICATION</scope>
</reference>
<keyword evidence="5" id="KW-1185">Reference proteome</keyword>
<keyword evidence="1" id="KW-1015">Disulfide bond</keyword>
<dbReference type="SUPFAM" id="SSF57196">
    <property type="entry name" value="EGF/Laminin"/>
    <property type="match status" value="1"/>
</dbReference>
<dbReference type="WBParaSite" id="Pan_g9215.t1">
    <property type="protein sequence ID" value="Pan_g9215.t1"/>
    <property type="gene ID" value="Pan_g9215"/>
</dbReference>
<evidence type="ECO:0000256" key="2">
    <source>
        <dbReference type="SAM" id="MobiDB-lite"/>
    </source>
</evidence>
<comment type="caution">
    <text evidence="1">Lacks conserved residue(s) required for the propagation of feature annotation.</text>
</comment>
<organism evidence="5 6">
    <name type="scientific">Panagrellus redivivus</name>
    <name type="common">Microworm</name>
    <dbReference type="NCBI Taxonomy" id="6233"/>
    <lineage>
        <taxon>Eukaryota</taxon>
        <taxon>Metazoa</taxon>
        <taxon>Ecdysozoa</taxon>
        <taxon>Nematoda</taxon>
        <taxon>Chromadorea</taxon>
        <taxon>Rhabditida</taxon>
        <taxon>Tylenchina</taxon>
        <taxon>Panagrolaimomorpha</taxon>
        <taxon>Panagrolaimoidea</taxon>
        <taxon>Panagrolaimidae</taxon>
        <taxon>Panagrellus</taxon>
    </lineage>
</organism>
<protein>
    <submittedName>
        <fullName evidence="6">EGF-like domain-containing protein</fullName>
    </submittedName>
</protein>
<name>A0A7E4WD32_PANRE</name>
<evidence type="ECO:0000313" key="6">
    <source>
        <dbReference type="WBParaSite" id="Pan_g9215.t1"/>
    </source>
</evidence>
<feature type="disulfide bond" evidence="1">
    <location>
        <begin position="126"/>
        <end position="135"/>
    </location>
</feature>
<feature type="domain" description="EGF-like" evidence="4">
    <location>
        <begin position="100"/>
        <end position="136"/>
    </location>
</feature>
<evidence type="ECO:0000256" key="1">
    <source>
        <dbReference type="PROSITE-ProRule" id="PRU00076"/>
    </source>
</evidence>
<feature type="chain" id="PRO_5028852093" evidence="3">
    <location>
        <begin position="19"/>
        <end position="178"/>
    </location>
</feature>
<accession>A0A7E4WD32</accession>
<feature type="signal peptide" evidence="3">
    <location>
        <begin position="1"/>
        <end position="18"/>
    </location>
</feature>
<dbReference type="AlphaFoldDB" id="A0A7E4WD32"/>